<dbReference type="InterPro" id="IPR003741">
    <property type="entry name" value="LUD_dom"/>
</dbReference>
<dbReference type="InterPro" id="IPR009501">
    <property type="entry name" value="UCP020269"/>
</dbReference>
<proteinExistence type="predicted"/>
<name>A0AA44BEI3_9CLOT</name>
<dbReference type="Pfam" id="PF02589">
    <property type="entry name" value="LUD_dom"/>
    <property type="match status" value="1"/>
</dbReference>
<accession>A0AA44BEI3</accession>
<dbReference type="AlphaFoldDB" id="A0AA44BEI3"/>
<evidence type="ECO:0000259" key="1">
    <source>
        <dbReference type="Pfam" id="PF02589"/>
    </source>
</evidence>
<comment type="caution">
    <text evidence="2">The sequence shown here is derived from an EMBL/GenBank/DDBJ whole genome shotgun (WGS) entry which is preliminary data.</text>
</comment>
<dbReference type="RefSeq" id="WP_160722169.1">
    <property type="nucleotide sequence ID" value="NZ_SUMG01000014.1"/>
</dbReference>
<organism evidence="2 3">
    <name type="scientific">Isachenkonia alkalipeptolytica</name>
    <dbReference type="NCBI Taxonomy" id="2565777"/>
    <lineage>
        <taxon>Bacteria</taxon>
        <taxon>Bacillati</taxon>
        <taxon>Bacillota</taxon>
        <taxon>Clostridia</taxon>
        <taxon>Eubacteriales</taxon>
        <taxon>Clostridiaceae</taxon>
        <taxon>Isachenkonia</taxon>
    </lineage>
</organism>
<dbReference type="PIRSF" id="PIRSF020269">
    <property type="entry name" value="DUF1121"/>
    <property type="match status" value="1"/>
</dbReference>
<protein>
    <submittedName>
        <fullName evidence="2">Lactate utilization protein</fullName>
    </submittedName>
</protein>
<dbReference type="PANTHER" id="PTHR36179">
    <property type="entry name" value="LUD_DOM DOMAIN-CONTAINING PROTEIN"/>
    <property type="match status" value="1"/>
</dbReference>
<evidence type="ECO:0000313" key="2">
    <source>
        <dbReference type="EMBL" id="NBG88977.1"/>
    </source>
</evidence>
<reference evidence="2 3" key="1">
    <citation type="submission" date="2019-04" db="EMBL/GenBank/DDBJ databases">
        <title>Isachenkonia alkalipeptolytica gen. nov. sp. nov. a new anaerobic, alkiliphilic organothrophic bacterium capable to reduce synthesized ferrihydrite isolated from a soda lake.</title>
        <authorList>
            <person name="Toshchakov S.V."/>
            <person name="Zavarzina D.G."/>
            <person name="Zhilina T.N."/>
            <person name="Kostrikina N.A."/>
            <person name="Kublanov I.V."/>
        </authorList>
    </citation>
    <scope>NUCLEOTIDE SEQUENCE [LARGE SCALE GENOMIC DNA]</scope>
    <source>
        <strain evidence="2 3">Z-1701</strain>
    </source>
</reference>
<sequence length="203" mass="22800">MEKKFTRIIEKMSNNKIKAEYFASKEEAKERILQMIKPQMKIGIGGSMTIKEMEIYEAIDQSINPVYWHWMVKPEERPKIFPKAQYADLYLASTNALTEEGELINIDGVGNRVSAMILGPQKVILVCGVNKIVENYEAGIKRIKEVACPLNAKRLGLKTPCGITGKCNDCNSDQRMCNITVAIQAKPALIDLEVFIVGENLGY</sequence>
<evidence type="ECO:0000313" key="3">
    <source>
        <dbReference type="Proteomes" id="UP000449710"/>
    </source>
</evidence>
<dbReference type="PANTHER" id="PTHR36179:SF2">
    <property type="entry name" value="LUD DOMAIN-CONTAINING PROTEIN"/>
    <property type="match status" value="1"/>
</dbReference>
<feature type="domain" description="LUD" evidence="1">
    <location>
        <begin position="7"/>
        <end position="184"/>
    </location>
</feature>
<gene>
    <name evidence="2" type="ORF">ISALK_10745</name>
</gene>
<keyword evidence="3" id="KW-1185">Reference proteome</keyword>
<dbReference type="EMBL" id="SUMG01000014">
    <property type="protein sequence ID" value="NBG88977.1"/>
    <property type="molecule type" value="Genomic_DNA"/>
</dbReference>
<dbReference type="Proteomes" id="UP000449710">
    <property type="component" value="Unassembled WGS sequence"/>
</dbReference>